<proteinExistence type="predicted"/>
<feature type="transmembrane region" description="Helical" evidence="2">
    <location>
        <begin position="74"/>
        <end position="93"/>
    </location>
</feature>
<keyword evidence="4" id="KW-1185">Reference proteome</keyword>
<accession>A0A941D5V8</accession>
<name>A0A941D5V8_9MICO</name>
<feature type="region of interest" description="Disordered" evidence="1">
    <location>
        <begin position="193"/>
        <end position="228"/>
    </location>
</feature>
<dbReference type="EMBL" id="JAGSNF010000004">
    <property type="protein sequence ID" value="MBR7742694.1"/>
    <property type="molecule type" value="Genomic_DNA"/>
</dbReference>
<keyword evidence="2" id="KW-0472">Membrane</keyword>
<feature type="compositionally biased region" description="Basic residues" evidence="1">
    <location>
        <begin position="218"/>
        <end position="228"/>
    </location>
</feature>
<evidence type="ECO:0000256" key="2">
    <source>
        <dbReference type="SAM" id="Phobius"/>
    </source>
</evidence>
<dbReference type="AlphaFoldDB" id="A0A941D5V8"/>
<reference evidence="3" key="1">
    <citation type="submission" date="2021-04" db="EMBL/GenBank/DDBJ databases">
        <title>Phycicoccus avicenniae sp. nov., a novel endophytic actinomycetes isolated from branch of Avicennia mariana.</title>
        <authorList>
            <person name="Tuo L."/>
        </authorList>
    </citation>
    <scope>NUCLEOTIDE SEQUENCE</scope>
    <source>
        <strain evidence="3">BSK3Z-2</strain>
    </source>
</reference>
<keyword evidence="2" id="KW-0812">Transmembrane</keyword>
<protein>
    <submittedName>
        <fullName evidence="3">Uncharacterized protein</fullName>
    </submittedName>
</protein>
<dbReference type="RefSeq" id="WP_211601844.1">
    <property type="nucleotide sequence ID" value="NZ_JAGSNF010000004.1"/>
</dbReference>
<organism evidence="3 4">
    <name type="scientific">Phycicoccus avicenniae</name>
    <dbReference type="NCBI Taxonomy" id="2828860"/>
    <lineage>
        <taxon>Bacteria</taxon>
        <taxon>Bacillati</taxon>
        <taxon>Actinomycetota</taxon>
        <taxon>Actinomycetes</taxon>
        <taxon>Micrococcales</taxon>
        <taxon>Intrasporangiaceae</taxon>
        <taxon>Phycicoccus</taxon>
    </lineage>
</organism>
<feature type="transmembrane region" description="Helical" evidence="2">
    <location>
        <begin position="105"/>
        <end position="123"/>
    </location>
</feature>
<comment type="caution">
    <text evidence="3">The sequence shown here is derived from an EMBL/GenBank/DDBJ whole genome shotgun (WGS) entry which is preliminary data.</text>
</comment>
<gene>
    <name evidence="3" type="ORF">KC207_05250</name>
</gene>
<keyword evidence="2" id="KW-1133">Transmembrane helix</keyword>
<feature type="transmembrane region" description="Helical" evidence="2">
    <location>
        <begin position="170"/>
        <end position="189"/>
    </location>
</feature>
<dbReference type="InterPro" id="IPR014509">
    <property type="entry name" value="YjdF-like"/>
</dbReference>
<dbReference type="Pfam" id="PF09997">
    <property type="entry name" value="DUF2238"/>
    <property type="match status" value="1"/>
</dbReference>
<dbReference type="Proteomes" id="UP000677016">
    <property type="component" value="Unassembled WGS sequence"/>
</dbReference>
<feature type="transmembrane region" description="Helical" evidence="2">
    <location>
        <begin position="130"/>
        <end position="150"/>
    </location>
</feature>
<evidence type="ECO:0000313" key="4">
    <source>
        <dbReference type="Proteomes" id="UP000677016"/>
    </source>
</evidence>
<evidence type="ECO:0000313" key="3">
    <source>
        <dbReference type="EMBL" id="MBR7742694.1"/>
    </source>
</evidence>
<sequence length="228" mass="24668">MTRPPWRCPPWVPVVLLVATVGQLAVAQWWPGIDRFADKAFGARLVLYPVLMLLAPVLWRVVVGRRHPGARPPFGAFALVMAPFLVDVTGNSLDLYDTVVWWDDANHYVNWLLLLGGIGLLVTDRVEPPWAVVALVAGLGAVLAIGWELGEWYTFIRQGTELGSAYEDTLGDLTLGTLGATTAGLLVVWSRGRRRPPGTATDEGLSPGSPPAAGGPGRRGRRRRPGAH</sequence>
<evidence type="ECO:0000256" key="1">
    <source>
        <dbReference type="SAM" id="MobiDB-lite"/>
    </source>
</evidence>
<feature type="transmembrane region" description="Helical" evidence="2">
    <location>
        <begin position="43"/>
        <end position="62"/>
    </location>
</feature>